<organism evidence="5 6">
    <name type="scientific">Acidianus brierleyi</name>
    <dbReference type="NCBI Taxonomy" id="41673"/>
    <lineage>
        <taxon>Archaea</taxon>
        <taxon>Thermoproteota</taxon>
        <taxon>Thermoprotei</taxon>
        <taxon>Sulfolobales</taxon>
        <taxon>Sulfolobaceae</taxon>
        <taxon>Acidianus</taxon>
    </lineage>
</organism>
<dbReference type="Gene3D" id="3.40.50.300">
    <property type="entry name" value="P-loop containing nucleotide triphosphate hydrolases"/>
    <property type="match status" value="1"/>
</dbReference>
<dbReference type="KEGG" id="abri:DFR85_11930"/>
<accession>A0A2U9IGT1</accession>
<evidence type="ECO:0000313" key="6">
    <source>
        <dbReference type="Proteomes" id="UP000248044"/>
    </source>
</evidence>
<reference evidence="5 6" key="1">
    <citation type="submission" date="2018-05" db="EMBL/GenBank/DDBJ databases">
        <title>Complete Genome Sequences of Extremely Thermoacidophilic, Metal-Mobilizing Type-Strain Members of the Archaeal Family Sulfolobaceae: Acidianus brierleyi DSM-1651T, Acidianus sulfidivorans DSM-18786T, Metallosphaera hakonensis DSM-7519T, and Metallosphaera prunae DSM-10039T.</title>
        <authorList>
            <person name="Counts J.A."/>
            <person name="Kelly R.M."/>
        </authorList>
    </citation>
    <scope>NUCLEOTIDE SEQUENCE [LARGE SCALE GENOMIC DNA]</scope>
    <source>
        <strain evidence="5 6">DSM 1651</strain>
    </source>
</reference>
<dbReference type="SMART" id="SM00382">
    <property type="entry name" value="AAA"/>
    <property type="match status" value="1"/>
</dbReference>
<dbReference type="InterPro" id="IPR051782">
    <property type="entry name" value="ABC_Transporter_VariousFunc"/>
</dbReference>
<dbReference type="GO" id="GO:0005524">
    <property type="term" value="F:ATP binding"/>
    <property type="evidence" value="ECO:0007669"/>
    <property type="project" value="UniProtKB-KW"/>
</dbReference>
<sequence>MLIDVELNKVTKSFGKDRGIYDINIEVERNTKTLLLGPNGAGKTTILYLIYGILRPDSGYIKILGREPNIEMRKNDVYMLEELLIFIERATVREFIDFVKSLRYFNDQLFDLIDTFNINTNLKVYQLSSGLRRLLKISLALSSGAKVLLLDEPTSNLDIDNSKKVFSLIQQYDGTVIFASHDPEAINAAESIVHIRNGKLEYTEKRNKN</sequence>
<dbReference type="PANTHER" id="PTHR42939">
    <property type="entry name" value="ABC TRANSPORTER ATP-BINDING PROTEIN ALBC-RELATED"/>
    <property type="match status" value="1"/>
</dbReference>
<dbReference type="InterPro" id="IPR003593">
    <property type="entry name" value="AAA+_ATPase"/>
</dbReference>
<dbReference type="PANTHER" id="PTHR42939:SF1">
    <property type="entry name" value="ABC TRANSPORTER ATP-BINDING PROTEIN ALBC-RELATED"/>
    <property type="match status" value="1"/>
</dbReference>
<dbReference type="CDD" id="cd03230">
    <property type="entry name" value="ABC_DR_subfamily_A"/>
    <property type="match status" value="1"/>
</dbReference>
<protein>
    <submittedName>
        <fullName evidence="5">ABC transporter ATP-binding protein</fullName>
    </submittedName>
</protein>
<evidence type="ECO:0000259" key="4">
    <source>
        <dbReference type="PROSITE" id="PS50893"/>
    </source>
</evidence>
<keyword evidence="6" id="KW-1185">Reference proteome</keyword>
<gene>
    <name evidence="5" type="ORF">DFR85_11930</name>
</gene>
<dbReference type="InterPro" id="IPR003439">
    <property type="entry name" value="ABC_transporter-like_ATP-bd"/>
</dbReference>
<evidence type="ECO:0000256" key="1">
    <source>
        <dbReference type="ARBA" id="ARBA00022448"/>
    </source>
</evidence>
<keyword evidence="1" id="KW-0813">Transport</keyword>
<dbReference type="Proteomes" id="UP000248044">
    <property type="component" value="Chromosome"/>
</dbReference>
<dbReference type="GO" id="GO:0016887">
    <property type="term" value="F:ATP hydrolysis activity"/>
    <property type="evidence" value="ECO:0007669"/>
    <property type="project" value="InterPro"/>
</dbReference>
<dbReference type="Pfam" id="PF00005">
    <property type="entry name" value="ABC_tran"/>
    <property type="match status" value="1"/>
</dbReference>
<evidence type="ECO:0000313" key="5">
    <source>
        <dbReference type="EMBL" id="AWR95200.1"/>
    </source>
</evidence>
<evidence type="ECO:0000256" key="3">
    <source>
        <dbReference type="ARBA" id="ARBA00022840"/>
    </source>
</evidence>
<dbReference type="AlphaFoldDB" id="A0A2U9IGT1"/>
<keyword evidence="2" id="KW-0547">Nucleotide-binding</keyword>
<name>A0A2U9IGT1_9CREN</name>
<dbReference type="InterPro" id="IPR027417">
    <property type="entry name" value="P-loop_NTPase"/>
</dbReference>
<keyword evidence="3 5" id="KW-0067">ATP-binding</keyword>
<proteinExistence type="predicted"/>
<feature type="domain" description="ABC transporter" evidence="4">
    <location>
        <begin position="5"/>
        <end position="208"/>
    </location>
</feature>
<evidence type="ECO:0000256" key="2">
    <source>
        <dbReference type="ARBA" id="ARBA00022741"/>
    </source>
</evidence>
<dbReference type="PROSITE" id="PS50893">
    <property type="entry name" value="ABC_TRANSPORTER_2"/>
    <property type="match status" value="1"/>
</dbReference>
<dbReference type="EMBL" id="CP029289">
    <property type="protein sequence ID" value="AWR95200.1"/>
    <property type="molecule type" value="Genomic_DNA"/>
</dbReference>
<dbReference type="SUPFAM" id="SSF52540">
    <property type="entry name" value="P-loop containing nucleoside triphosphate hydrolases"/>
    <property type="match status" value="1"/>
</dbReference>